<proteinExistence type="evidence at transcript level"/>
<name>I3T923_LOTJA</name>
<accession>I3T923</accession>
<evidence type="ECO:0000313" key="1">
    <source>
        <dbReference type="EMBL" id="AFK49015.1"/>
    </source>
</evidence>
<protein>
    <submittedName>
        <fullName evidence="1">Uncharacterized protein</fullName>
    </submittedName>
</protein>
<reference evidence="1" key="1">
    <citation type="submission" date="2012-05" db="EMBL/GenBank/DDBJ databases">
        <authorList>
            <person name="Krishnakumar V."/>
            <person name="Cheung F."/>
            <person name="Xiao Y."/>
            <person name="Chan A."/>
            <person name="Moskal W.A."/>
            <person name="Town C.D."/>
        </authorList>
    </citation>
    <scope>NUCLEOTIDE SEQUENCE</scope>
</reference>
<dbReference type="EMBL" id="BT149221">
    <property type="protein sequence ID" value="AFK49015.1"/>
    <property type="molecule type" value="mRNA"/>
</dbReference>
<dbReference type="AlphaFoldDB" id="I3T923"/>
<organism evidence="1">
    <name type="scientific">Lotus japonicus</name>
    <name type="common">Lotus corniculatus var. japonicus</name>
    <dbReference type="NCBI Taxonomy" id="34305"/>
    <lineage>
        <taxon>Eukaryota</taxon>
        <taxon>Viridiplantae</taxon>
        <taxon>Streptophyta</taxon>
        <taxon>Embryophyta</taxon>
        <taxon>Tracheophyta</taxon>
        <taxon>Spermatophyta</taxon>
        <taxon>Magnoliopsida</taxon>
        <taxon>eudicotyledons</taxon>
        <taxon>Gunneridae</taxon>
        <taxon>Pentapetalae</taxon>
        <taxon>rosids</taxon>
        <taxon>fabids</taxon>
        <taxon>Fabales</taxon>
        <taxon>Fabaceae</taxon>
        <taxon>Papilionoideae</taxon>
        <taxon>50 kb inversion clade</taxon>
        <taxon>NPAAA clade</taxon>
        <taxon>Hologalegina</taxon>
        <taxon>robinioid clade</taxon>
        <taxon>Loteae</taxon>
        <taxon>Lotus</taxon>
    </lineage>
</organism>
<sequence length="43" mass="4756">MAMGRHLPSRVVSWKVKPVRASSSVRDIFCVTTKSLPSLVNTL</sequence>